<name>A0A562TKU5_9SPHI</name>
<evidence type="ECO:0000313" key="18">
    <source>
        <dbReference type="EMBL" id="TWI93904.1"/>
    </source>
</evidence>
<feature type="active site" description="Proton donor" evidence="12">
    <location>
        <position position="440"/>
    </location>
</feature>
<keyword evidence="9 14" id="KW-0786">Thiamine pyrophosphate</keyword>
<dbReference type="InterPro" id="IPR005475">
    <property type="entry name" value="Transketolase-like_Pyr-bd"/>
</dbReference>
<keyword evidence="7 15" id="KW-0479">Metal-binding</keyword>
<dbReference type="PANTHER" id="PTHR43522">
    <property type="entry name" value="TRANSKETOLASE"/>
    <property type="match status" value="1"/>
</dbReference>
<keyword evidence="19" id="KW-1185">Reference proteome</keyword>
<evidence type="ECO:0000256" key="4">
    <source>
        <dbReference type="ARBA" id="ARBA00011738"/>
    </source>
</evidence>
<comment type="cofactor">
    <cofactor evidence="2">
        <name>Co(2+)</name>
        <dbReference type="ChEBI" id="CHEBI:48828"/>
    </cofactor>
</comment>
<dbReference type="SUPFAM" id="SSF52518">
    <property type="entry name" value="Thiamin diphosphate-binding fold (THDP-binding)"/>
    <property type="match status" value="2"/>
</dbReference>
<dbReference type="GO" id="GO:0009052">
    <property type="term" value="P:pentose-phosphate shunt, non-oxidative branch"/>
    <property type="evidence" value="ECO:0007669"/>
    <property type="project" value="UniProtKB-ARBA"/>
</dbReference>
<dbReference type="PANTHER" id="PTHR43522:SF2">
    <property type="entry name" value="TRANSKETOLASE 1-RELATED"/>
    <property type="match status" value="1"/>
</dbReference>
<feature type="binding site" evidence="14">
    <location>
        <position position="466"/>
    </location>
    <ligand>
        <name>thiamine diphosphate</name>
        <dbReference type="ChEBI" id="CHEBI:58937"/>
    </ligand>
</feature>
<gene>
    <name evidence="18" type="ORF">JN11_04914</name>
</gene>
<feature type="binding site" evidence="14">
    <location>
        <position position="291"/>
    </location>
    <ligand>
        <name>thiamine diphosphate</name>
        <dbReference type="ChEBI" id="CHEBI:58937"/>
    </ligand>
</feature>
<dbReference type="InterPro" id="IPR033247">
    <property type="entry name" value="Transketolase_fam"/>
</dbReference>
<evidence type="ECO:0000256" key="2">
    <source>
        <dbReference type="ARBA" id="ARBA00001941"/>
    </source>
</evidence>
<dbReference type="InterPro" id="IPR005478">
    <property type="entry name" value="Transketolase_bac-like"/>
</dbReference>
<evidence type="ECO:0000256" key="5">
    <source>
        <dbReference type="ARBA" id="ARBA00013152"/>
    </source>
</evidence>
<proteinExistence type="inferred from homology"/>
<protein>
    <recommendedName>
        <fullName evidence="5 11">Transketolase</fullName>
        <ecNumber evidence="5 11">2.2.1.1</ecNumber>
    </recommendedName>
</protein>
<dbReference type="Gene3D" id="3.40.50.970">
    <property type="match status" value="2"/>
</dbReference>
<feature type="binding site" evidence="13">
    <location>
        <position position="56"/>
    </location>
    <ligand>
        <name>substrate</name>
    </ligand>
</feature>
<dbReference type="GO" id="GO:0046872">
    <property type="term" value="F:metal ion binding"/>
    <property type="evidence" value="ECO:0007669"/>
    <property type="project" value="UniProtKB-KW"/>
</dbReference>
<feature type="binding site" evidence="13">
    <location>
        <position position="490"/>
    </location>
    <ligand>
        <name>substrate</name>
    </ligand>
</feature>
<dbReference type="FunFam" id="3.40.50.970:FF:000004">
    <property type="entry name" value="Transketolase"/>
    <property type="match status" value="1"/>
</dbReference>
<comment type="similarity">
    <text evidence="3">Belongs to the transketolase family.</text>
</comment>
<feature type="binding site" evidence="13">
    <location>
        <position position="291"/>
    </location>
    <ligand>
        <name>substrate</name>
    </ligand>
</feature>
<dbReference type="FunFam" id="3.40.50.920:FF:000003">
    <property type="entry name" value="Transketolase"/>
    <property type="match status" value="1"/>
</dbReference>
<feature type="binding site" evidence="13">
    <location>
        <position position="413"/>
    </location>
    <ligand>
        <name>substrate</name>
    </ligand>
</feature>
<feature type="binding site" evidence="14">
    <location>
        <position position="215"/>
    </location>
    <ligand>
        <name>thiamine diphosphate</name>
        <dbReference type="ChEBI" id="CHEBI:58937"/>
    </ligand>
</feature>
<evidence type="ECO:0000256" key="8">
    <source>
        <dbReference type="ARBA" id="ARBA00022842"/>
    </source>
</evidence>
<feature type="site" description="Important for catalytic activity" evidence="16">
    <location>
        <position position="291"/>
    </location>
</feature>
<dbReference type="GO" id="GO:0004802">
    <property type="term" value="F:transketolase activity"/>
    <property type="evidence" value="ECO:0007669"/>
    <property type="project" value="UniProtKB-UniRule"/>
</dbReference>
<evidence type="ECO:0000256" key="14">
    <source>
        <dbReference type="PIRSR" id="PIRSR605478-3"/>
    </source>
</evidence>
<feature type="binding site" evidence="13">
    <location>
        <position position="498"/>
    </location>
    <ligand>
        <name>substrate</name>
    </ligand>
</feature>
<feature type="site" description="Important for catalytic activity" evidence="16">
    <location>
        <position position="56"/>
    </location>
</feature>
<feature type="binding site" evidence="15">
    <location>
        <position position="215"/>
    </location>
    <ligand>
        <name>Mg(2+)</name>
        <dbReference type="ChEBI" id="CHEBI:18420"/>
    </ligand>
</feature>
<feature type="binding site" evidence="13">
    <location>
        <position position="502"/>
    </location>
    <ligand>
        <name>substrate</name>
    </ligand>
</feature>
<comment type="catalytic activity">
    <reaction evidence="10">
        <text>D-sedoheptulose 7-phosphate + D-glyceraldehyde 3-phosphate = aldehydo-D-ribose 5-phosphate + D-xylulose 5-phosphate</text>
        <dbReference type="Rhea" id="RHEA:10508"/>
        <dbReference type="ChEBI" id="CHEBI:57483"/>
        <dbReference type="ChEBI" id="CHEBI:57737"/>
        <dbReference type="ChEBI" id="CHEBI:58273"/>
        <dbReference type="ChEBI" id="CHEBI:59776"/>
        <dbReference type="EC" id="2.2.1.1"/>
    </reaction>
</comment>
<reference evidence="18 19" key="1">
    <citation type="submission" date="2019-07" db="EMBL/GenBank/DDBJ databases">
        <title>Genomic Encyclopedia of Archaeal and Bacterial Type Strains, Phase II (KMG-II): from individual species to whole genera.</title>
        <authorList>
            <person name="Goeker M."/>
        </authorList>
    </citation>
    <scope>NUCLEOTIDE SEQUENCE [LARGE SCALE GENOMIC DNA]</scope>
    <source>
        <strain evidence="18 19">ATCC BAA-1854</strain>
    </source>
</reference>
<keyword evidence="6" id="KW-0808">Transferase</keyword>
<dbReference type="InterPro" id="IPR005474">
    <property type="entry name" value="Transketolase_N"/>
</dbReference>
<evidence type="ECO:0000256" key="7">
    <source>
        <dbReference type="ARBA" id="ARBA00022723"/>
    </source>
</evidence>
<feature type="binding site" evidence="13">
    <location>
        <position position="386"/>
    </location>
    <ligand>
        <name>substrate</name>
    </ligand>
</feature>
<dbReference type="Proteomes" id="UP000317010">
    <property type="component" value="Unassembled WGS sequence"/>
</dbReference>
<dbReference type="NCBIfam" id="TIGR00232">
    <property type="entry name" value="tktlase_bact"/>
    <property type="match status" value="1"/>
</dbReference>
<dbReference type="GO" id="GO:0005829">
    <property type="term" value="C:cytosol"/>
    <property type="evidence" value="ECO:0007669"/>
    <property type="project" value="TreeGrafter"/>
</dbReference>
<feature type="binding site" evidence="14">
    <location>
        <position position="96"/>
    </location>
    <ligand>
        <name>thiamine diphosphate</name>
        <dbReference type="ChEBI" id="CHEBI:58937"/>
    </ligand>
</feature>
<evidence type="ECO:0000256" key="3">
    <source>
        <dbReference type="ARBA" id="ARBA00007131"/>
    </source>
</evidence>
<comment type="cofactor">
    <cofactor evidence="14">
        <name>thiamine diphosphate</name>
        <dbReference type="ChEBI" id="CHEBI:58937"/>
    </cofactor>
    <text evidence="14">Binds 1 thiamine pyrophosphate per subunit. During the reaction, the substrate forms a covalent intermediate with the cofactor.</text>
</comment>
<evidence type="ECO:0000256" key="15">
    <source>
        <dbReference type="PIRSR" id="PIRSR605478-4"/>
    </source>
</evidence>
<comment type="cofactor">
    <cofactor evidence="1">
        <name>Ca(2+)</name>
        <dbReference type="ChEBI" id="CHEBI:29108"/>
    </cofactor>
</comment>
<comment type="cofactor">
    <cofactor evidence="15">
        <name>Mg(2+)</name>
        <dbReference type="ChEBI" id="CHEBI:18420"/>
    </cofactor>
    <text evidence="15">Binds 1 Mg(2+) ion per subunit. Can also utilize other divalent metal cations, such as Ca(2+), Mn(2+) and Co(2+).</text>
</comment>
<dbReference type="Pfam" id="PF00456">
    <property type="entry name" value="Transketolase_N"/>
    <property type="match status" value="1"/>
</dbReference>
<evidence type="ECO:0000256" key="10">
    <source>
        <dbReference type="ARBA" id="ARBA00049473"/>
    </source>
</evidence>
<feature type="binding site" evidence="14">
    <location>
        <position position="186"/>
    </location>
    <ligand>
        <name>thiamine diphosphate</name>
        <dbReference type="ChEBI" id="CHEBI:58937"/>
    </ligand>
</feature>
<evidence type="ECO:0000256" key="11">
    <source>
        <dbReference type="NCBIfam" id="TIGR00232"/>
    </source>
</evidence>
<dbReference type="FunFam" id="3.40.50.970:FF:000003">
    <property type="entry name" value="Transketolase"/>
    <property type="match status" value="1"/>
</dbReference>
<comment type="subunit">
    <text evidence="4">Homodimer.</text>
</comment>
<feature type="binding site" evidence="15">
    <location>
        <position position="185"/>
    </location>
    <ligand>
        <name>Mg(2+)</name>
        <dbReference type="ChEBI" id="CHEBI:18420"/>
    </ligand>
</feature>
<feature type="domain" description="Transketolase-like pyrimidine-binding" evidence="17">
    <location>
        <begin position="383"/>
        <end position="554"/>
    </location>
</feature>
<dbReference type="InterPro" id="IPR055152">
    <property type="entry name" value="Transketolase-like_C_2"/>
</dbReference>
<accession>A0A562TKU5</accession>
<dbReference type="InterPro" id="IPR009014">
    <property type="entry name" value="Transketo_C/PFOR_II"/>
</dbReference>
<dbReference type="EC" id="2.2.1.1" evidence="5 11"/>
<evidence type="ECO:0000259" key="17">
    <source>
        <dbReference type="SMART" id="SM00861"/>
    </source>
</evidence>
<dbReference type="Pfam" id="PF02779">
    <property type="entry name" value="Transket_pyr"/>
    <property type="match status" value="1"/>
</dbReference>
<evidence type="ECO:0000256" key="1">
    <source>
        <dbReference type="ARBA" id="ARBA00001913"/>
    </source>
</evidence>
<evidence type="ECO:0000256" key="9">
    <source>
        <dbReference type="ARBA" id="ARBA00023052"/>
    </source>
</evidence>
<dbReference type="Pfam" id="PF22613">
    <property type="entry name" value="Transketolase_C_1"/>
    <property type="match status" value="1"/>
</dbReference>
<feature type="binding site" evidence="14">
    <location>
        <begin position="144"/>
        <end position="146"/>
    </location>
    <ligand>
        <name>thiamine diphosphate</name>
        <dbReference type="ChEBI" id="CHEBI:58937"/>
    </ligand>
</feature>
<dbReference type="Gene3D" id="3.40.50.920">
    <property type="match status" value="1"/>
</dbReference>
<keyword evidence="8 15" id="KW-0460">Magnesium</keyword>
<evidence type="ECO:0000256" key="13">
    <source>
        <dbReference type="PIRSR" id="PIRSR605478-2"/>
    </source>
</evidence>
<sequence length="693" mass="76267">MEAGRGPKRTTTTNTIKYNLTTSTKMETTTQDIEQLGINTVRILSADAVQKANSGHPGTPMALAPIGHILWSEYLKYNPKNPNWANRDRFILSNGHACMLQYSFLYLTGYDISLDDIKNFRQMNSKTAGHPEYGLAPGIDVTTGPLGQGFANGVGFAIAQKHLAARYNKPGFDLFDYKIYAICSDGDLMEGVASEAASIAGHLELGNLIYLYDDNHISIEGDTDITFNEDVAKRFEAYGWHVQTVDDGNDLKAITNAIRNAKIEISKPSIIKVRTQIGYGSPNKVNTAGAHGSPLGADEVKLVKEFFGFDPEKSFVVPDDVLKYYHEKGARGADLEAKWNDLFKAYKEKFPELAAEFELAFKGELPKNWDAKLPVFKGSDPKMATRQASGKVLNAIAASLPNLIGGSADLAPSTDTNLKEFTSFTPEQRDGRNFHFGIREHSMGSILNGMALTNGLIPFGATFLMFSEYMRPPIRLAAIMKIRPIFIYTHDSIGLGEDGTTHQPIEQLAALRVIPNITLIRPADANETAQAWRVAIEHKGGPVILIFTRQGLPILDQDKYTKATELEKGAYILSEASKTPDLILIATGSEVSLILEAQAKLEADGVSTRVVSMPSWELFEKQDAAYKEKVFPKAHKKRLAVEMASPMGWHKYVTDEGDILGMTTFGESAPAEELYKHFGFTVDNVVKKAKALL</sequence>
<comment type="caution">
    <text evidence="18">The sequence shown here is derived from an EMBL/GenBank/DDBJ whole genome shotgun (WGS) entry which is preliminary data.</text>
</comment>
<evidence type="ECO:0000256" key="16">
    <source>
        <dbReference type="PIRSR" id="PIRSR605478-5"/>
    </source>
</evidence>
<dbReference type="EMBL" id="VLLI01000024">
    <property type="protein sequence ID" value="TWI93904.1"/>
    <property type="molecule type" value="Genomic_DNA"/>
</dbReference>
<dbReference type="SUPFAM" id="SSF52922">
    <property type="entry name" value="TK C-terminal domain-like"/>
    <property type="match status" value="1"/>
</dbReference>
<feature type="binding site" evidence="15">
    <location>
        <position position="217"/>
    </location>
    <ligand>
        <name>Mg(2+)</name>
        <dbReference type="ChEBI" id="CHEBI:18420"/>
    </ligand>
</feature>
<dbReference type="InterPro" id="IPR029061">
    <property type="entry name" value="THDP-binding"/>
</dbReference>
<evidence type="ECO:0000313" key="19">
    <source>
        <dbReference type="Proteomes" id="UP000317010"/>
    </source>
</evidence>
<organism evidence="18 19">
    <name type="scientific">Mucilaginibacter frigoritolerans</name>
    <dbReference type="NCBI Taxonomy" id="652788"/>
    <lineage>
        <taxon>Bacteria</taxon>
        <taxon>Pseudomonadati</taxon>
        <taxon>Bacteroidota</taxon>
        <taxon>Sphingobacteriia</taxon>
        <taxon>Sphingobacteriales</taxon>
        <taxon>Sphingobacteriaceae</taxon>
        <taxon>Mucilaginibacter</taxon>
    </lineage>
</organism>
<dbReference type="CDD" id="cd07033">
    <property type="entry name" value="TPP_PYR_DXS_TK_like"/>
    <property type="match status" value="1"/>
</dbReference>
<feature type="binding site" evidence="13">
    <location>
        <position position="549"/>
    </location>
    <ligand>
        <name>substrate</name>
    </ligand>
</feature>
<dbReference type="AlphaFoldDB" id="A0A562TKU5"/>
<evidence type="ECO:0000256" key="12">
    <source>
        <dbReference type="PIRSR" id="PIRSR605478-1"/>
    </source>
</evidence>
<dbReference type="SMART" id="SM00861">
    <property type="entry name" value="Transket_pyr"/>
    <property type="match status" value="1"/>
</dbReference>
<evidence type="ECO:0000256" key="6">
    <source>
        <dbReference type="ARBA" id="ARBA00022679"/>
    </source>
</evidence>
<dbReference type="CDD" id="cd02012">
    <property type="entry name" value="TPP_TK"/>
    <property type="match status" value="1"/>
</dbReference>